<dbReference type="Pfam" id="PF02776">
    <property type="entry name" value="TPP_enzyme_N"/>
    <property type="match status" value="1"/>
</dbReference>
<organism evidence="2 3">
    <name type="scientific">Verminephrobacter eiseniae (strain EF01-2)</name>
    <dbReference type="NCBI Taxonomy" id="391735"/>
    <lineage>
        <taxon>Bacteria</taxon>
        <taxon>Pseudomonadati</taxon>
        <taxon>Pseudomonadota</taxon>
        <taxon>Betaproteobacteria</taxon>
        <taxon>Burkholderiales</taxon>
        <taxon>Comamonadaceae</taxon>
        <taxon>Verminephrobacter</taxon>
    </lineage>
</organism>
<dbReference type="GeneID" id="76463418"/>
<proteinExistence type="predicted"/>
<sequence>MKRAADRLIETLVSRHRSSVGPRWPSKRIAALHRLPIRSVLAARCALRCAPMAARSLRHLIGDATLVRHGVERIFHVPGESCLSVLDGLADGSPPVTADMSAATCRHESAAGVLALADACLTEGALRQALACGRAAVLAVRARLEHVSAAATMDELRLRRPPVPQEA</sequence>
<dbReference type="EMBL" id="CP000542">
    <property type="protein sequence ID" value="ABM57752.1"/>
    <property type="molecule type" value="Genomic_DNA"/>
</dbReference>
<keyword evidence="3" id="KW-1185">Reference proteome</keyword>
<evidence type="ECO:0000313" key="3">
    <source>
        <dbReference type="Proteomes" id="UP000000374"/>
    </source>
</evidence>
<protein>
    <recommendedName>
        <fullName evidence="1">Thiamine pyrophosphate enzyme N-terminal TPP-binding domain-containing protein</fullName>
    </recommendedName>
</protein>
<dbReference type="GO" id="GO:0030976">
    <property type="term" value="F:thiamine pyrophosphate binding"/>
    <property type="evidence" value="ECO:0007669"/>
    <property type="project" value="InterPro"/>
</dbReference>
<dbReference type="STRING" id="391735.Veis_2000"/>
<feature type="domain" description="Thiamine pyrophosphate enzyme N-terminal TPP-binding" evidence="1">
    <location>
        <begin position="65"/>
        <end position="122"/>
    </location>
</feature>
<evidence type="ECO:0000259" key="1">
    <source>
        <dbReference type="Pfam" id="PF02776"/>
    </source>
</evidence>
<dbReference type="eggNOG" id="COG0028">
    <property type="taxonomic scope" value="Bacteria"/>
</dbReference>
<dbReference type="KEGG" id="vei:Veis_2000"/>
<dbReference type="Proteomes" id="UP000000374">
    <property type="component" value="Chromosome"/>
</dbReference>
<reference evidence="3" key="1">
    <citation type="submission" date="2006-12" db="EMBL/GenBank/DDBJ databases">
        <title>Complete sequence of chromosome 1 of Verminephrobacter eiseniae EF01-2.</title>
        <authorList>
            <person name="Copeland A."/>
            <person name="Lucas S."/>
            <person name="Lapidus A."/>
            <person name="Barry K."/>
            <person name="Detter J.C."/>
            <person name="Glavina del Rio T."/>
            <person name="Dalin E."/>
            <person name="Tice H."/>
            <person name="Pitluck S."/>
            <person name="Chertkov O."/>
            <person name="Brettin T."/>
            <person name="Bruce D."/>
            <person name="Han C."/>
            <person name="Tapia R."/>
            <person name="Gilna P."/>
            <person name="Schmutz J."/>
            <person name="Larimer F."/>
            <person name="Land M."/>
            <person name="Hauser L."/>
            <person name="Kyrpides N."/>
            <person name="Kim E."/>
            <person name="Stahl D."/>
            <person name="Richardson P."/>
        </authorList>
    </citation>
    <scope>NUCLEOTIDE SEQUENCE [LARGE SCALE GENOMIC DNA]</scope>
    <source>
        <strain evidence="3">EF01-2</strain>
    </source>
</reference>
<dbReference type="Gene3D" id="3.40.50.970">
    <property type="match status" value="1"/>
</dbReference>
<dbReference type="AlphaFoldDB" id="A1WJE5"/>
<dbReference type="RefSeq" id="WP_011809758.1">
    <property type="nucleotide sequence ID" value="NC_008786.1"/>
</dbReference>
<dbReference type="HOGENOM" id="CLU_1593856_0_0_4"/>
<accession>A1WJE5</accession>
<evidence type="ECO:0000313" key="2">
    <source>
        <dbReference type="EMBL" id="ABM57752.1"/>
    </source>
</evidence>
<dbReference type="InterPro" id="IPR012001">
    <property type="entry name" value="Thiamin_PyroP_enz_TPP-bd_dom"/>
</dbReference>
<gene>
    <name evidence="2" type="ordered locus">Veis_2000</name>
</gene>
<dbReference type="InterPro" id="IPR029061">
    <property type="entry name" value="THDP-binding"/>
</dbReference>
<dbReference type="SUPFAM" id="SSF52518">
    <property type="entry name" value="Thiamin diphosphate-binding fold (THDP-binding)"/>
    <property type="match status" value="1"/>
</dbReference>
<name>A1WJE5_VEREI</name>